<dbReference type="PROSITE" id="PS51257">
    <property type="entry name" value="PROKAR_LIPOPROTEIN"/>
    <property type="match status" value="1"/>
</dbReference>
<evidence type="ECO:0000259" key="1">
    <source>
        <dbReference type="PROSITE" id="PS50106"/>
    </source>
</evidence>
<reference evidence="3 4" key="2">
    <citation type="submission" date="2018-11" db="EMBL/GenBank/DDBJ databases">
        <authorList>
            <consortium name="Pathogen Informatics"/>
        </authorList>
    </citation>
    <scope>NUCLEOTIDE SEQUENCE [LARGE SCALE GENOMIC DNA]</scope>
</reference>
<dbReference type="WBParaSite" id="NBR_0000648601-mRNA-1">
    <property type="protein sequence ID" value="NBR_0000648601-mRNA-1"/>
    <property type="gene ID" value="NBR_0000648601"/>
</dbReference>
<dbReference type="CDD" id="cd06718">
    <property type="entry name" value="PDZ_Par6-like"/>
    <property type="match status" value="1"/>
</dbReference>
<dbReference type="SMART" id="SM00228">
    <property type="entry name" value="PDZ"/>
    <property type="match status" value="1"/>
</dbReference>
<dbReference type="Gene3D" id="2.30.42.10">
    <property type="match status" value="1"/>
</dbReference>
<dbReference type="Pfam" id="PF00595">
    <property type="entry name" value="PDZ"/>
    <property type="match status" value="1"/>
</dbReference>
<dbReference type="GO" id="GO:0007098">
    <property type="term" value="P:centrosome cycle"/>
    <property type="evidence" value="ECO:0007669"/>
    <property type="project" value="TreeGrafter"/>
</dbReference>
<dbReference type="SUPFAM" id="SSF50156">
    <property type="entry name" value="PDZ domain-like"/>
    <property type="match status" value="1"/>
</dbReference>
<organism evidence="5">
    <name type="scientific">Nippostrongylus brasiliensis</name>
    <name type="common">Rat hookworm</name>
    <dbReference type="NCBI Taxonomy" id="27835"/>
    <lineage>
        <taxon>Eukaryota</taxon>
        <taxon>Metazoa</taxon>
        <taxon>Ecdysozoa</taxon>
        <taxon>Nematoda</taxon>
        <taxon>Chromadorea</taxon>
        <taxon>Rhabditida</taxon>
        <taxon>Rhabditina</taxon>
        <taxon>Rhabditomorpha</taxon>
        <taxon>Strongyloidea</taxon>
        <taxon>Heligmosomidae</taxon>
        <taxon>Nippostrongylus</taxon>
    </lineage>
</organism>
<accession>A0A0N4XUS8</accession>
<dbReference type="InterPro" id="IPR001478">
    <property type="entry name" value="PDZ"/>
</dbReference>
<dbReference type="InterPro" id="IPR036034">
    <property type="entry name" value="PDZ_sf"/>
</dbReference>
<reference evidence="5" key="1">
    <citation type="submission" date="2017-02" db="UniProtKB">
        <authorList>
            <consortium name="WormBaseParasite"/>
        </authorList>
    </citation>
    <scope>IDENTIFICATION</scope>
</reference>
<dbReference type="PROSITE" id="PS50106">
    <property type="entry name" value="PDZ"/>
    <property type="match status" value="1"/>
</dbReference>
<dbReference type="OMA" id="TWRISDK"/>
<protein>
    <submittedName>
        <fullName evidence="5">LD29223p (inferred by orthology to a D. melanogaster protein)</fullName>
    </submittedName>
</protein>
<dbReference type="EMBL" id="UYSL01019803">
    <property type="protein sequence ID" value="VDL70076.1"/>
    <property type="molecule type" value="Genomic_DNA"/>
</dbReference>
<gene>
    <name evidence="3" type="ORF">NBR_LOCUS6487</name>
</gene>
<dbReference type="InterPro" id="IPR051741">
    <property type="entry name" value="PAR6_homolog"/>
</dbReference>
<dbReference type="PANTHER" id="PTHR14102:SF11">
    <property type="entry name" value="LD29223P"/>
    <property type="match status" value="1"/>
</dbReference>
<dbReference type="Gene3D" id="3.10.20.90">
    <property type="entry name" value="Phosphatidylinositol 3-kinase Catalytic Subunit, Chain A, domain 1"/>
    <property type="match status" value="1"/>
</dbReference>
<dbReference type="AlphaFoldDB" id="A0A0N4XUS8"/>
<dbReference type="InterPro" id="IPR000270">
    <property type="entry name" value="PB1_dom"/>
</dbReference>
<dbReference type="Pfam" id="PF00564">
    <property type="entry name" value="PB1"/>
    <property type="match status" value="1"/>
</dbReference>
<dbReference type="SUPFAM" id="SSF54277">
    <property type="entry name" value="CAD &amp; PB1 domains"/>
    <property type="match status" value="1"/>
</dbReference>
<dbReference type="PROSITE" id="PS51745">
    <property type="entry name" value="PB1"/>
    <property type="match status" value="1"/>
</dbReference>
<name>A0A0N4XUS8_NIPBR</name>
<evidence type="ECO:0000313" key="5">
    <source>
        <dbReference type="WBParaSite" id="NBR_0000648601-mRNA-1"/>
    </source>
</evidence>
<evidence type="ECO:0000313" key="4">
    <source>
        <dbReference type="Proteomes" id="UP000271162"/>
    </source>
</evidence>
<dbReference type="STRING" id="27835.A0A0N4XUS8"/>
<dbReference type="PANTHER" id="PTHR14102">
    <property type="entry name" value="PAR-6-RELATED"/>
    <property type="match status" value="1"/>
</dbReference>
<feature type="domain" description="PDZ" evidence="1">
    <location>
        <begin position="184"/>
        <end position="277"/>
    </location>
</feature>
<evidence type="ECO:0000313" key="3">
    <source>
        <dbReference type="EMBL" id="VDL70076.1"/>
    </source>
</evidence>
<feature type="domain" description="PB1" evidence="2">
    <location>
        <begin position="42"/>
        <end position="134"/>
    </location>
</feature>
<dbReference type="Proteomes" id="UP000271162">
    <property type="component" value="Unassembled WGS sequence"/>
</dbReference>
<dbReference type="SMART" id="SM00666">
    <property type="entry name" value="PB1"/>
    <property type="match status" value="1"/>
</dbReference>
<dbReference type="InterPro" id="IPR053793">
    <property type="entry name" value="PB1-like"/>
</dbReference>
<proteinExistence type="predicted"/>
<sequence>MSPKRPMSLYGSAQGCALKSFRSLTSLNKVNQSEPCHLEEVKLAVKSQFGAEFRRFSIVVGAGIPTPSFQQFTDTIQEIIDFQDLHRLTDEQRSTTHITYVSADGSTLPISNDENLRKALETRDRVLRLIVQHKGESLEEQYGYGVKPEALTRKKRKLSISAPQDFRRVSSILDADVLPHELRRVRLCKFYNNKPLGFYIRDGFSERLTPWGISMLPGIFISRLLPNGLAASTNLLSVNDEIVEVNGIEVSGKTLDQVTDVMIANSANLILTVRPAAAAPYIGTPYLLPPPPPCSMAPYPPGYYSPYAFSPHRDFGPPPPLPPPSSGFYSPHMTQSMYVPSNLNCYSCENQPEVTRMPISQPFHGSSFSRESTWRISDKLAKMSLRTRDSPFDSERKKRPLTVHCSVQNAMPLPPYVYYGY</sequence>
<evidence type="ECO:0000259" key="2">
    <source>
        <dbReference type="PROSITE" id="PS51745"/>
    </source>
</evidence>
<keyword evidence="4" id="KW-1185">Reference proteome</keyword>